<dbReference type="Pfam" id="PF00773">
    <property type="entry name" value="RNB"/>
    <property type="match status" value="1"/>
</dbReference>
<evidence type="ECO:0000256" key="1">
    <source>
        <dbReference type="ARBA" id="ARBA00022490"/>
    </source>
</evidence>
<evidence type="ECO:0000256" key="6">
    <source>
        <dbReference type="HAMAP-Rule" id="MF_01895"/>
    </source>
</evidence>
<dbReference type="RefSeq" id="WP_188760019.1">
    <property type="nucleotide sequence ID" value="NZ_BMJB01000002.1"/>
</dbReference>
<dbReference type="GO" id="GO:0003723">
    <property type="term" value="F:RNA binding"/>
    <property type="evidence" value="ECO:0007669"/>
    <property type="project" value="UniProtKB-UniRule"/>
</dbReference>
<organism evidence="10 11">
    <name type="scientific">Edaphobacter acidisoli</name>
    <dbReference type="NCBI Taxonomy" id="2040573"/>
    <lineage>
        <taxon>Bacteria</taxon>
        <taxon>Pseudomonadati</taxon>
        <taxon>Acidobacteriota</taxon>
        <taxon>Terriglobia</taxon>
        <taxon>Terriglobales</taxon>
        <taxon>Acidobacteriaceae</taxon>
        <taxon>Edaphobacter</taxon>
    </lineage>
</organism>
<dbReference type="PANTHER" id="PTHR23355">
    <property type="entry name" value="RIBONUCLEASE"/>
    <property type="match status" value="1"/>
</dbReference>
<protein>
    <recommendedName>
        <fullName evidence="6">Ribonuclease R</fullName>
        <shortName evidence="6">RNase R</shortName>
        <ecNumber evidence="6">3.1.13.1</ecNumber>
    </recommendedName>
</protein>
<dbReference type="InterPro" id="IPR050180">
    <property type="entry name" value="RNR_Ribonuclease"/>
</dbReference>
<feature type="compositionally biased region" description="Basic and acidic residues" evidence="8">
    <location>
        <begin position="585"/>
        <end position="603"/>
    </location>
</feature>
<dbReference type="GO" id="GO:0005829">
    <property type="term" value="C:cytosol"/>
    <property type="evidence" value="ECO:0007669"/>
    <property type="project" value="TreeGrafter"/>
</dbReference>
<dbReference type="EMBL" id="BMJB01000002">
    <property type="protein sequence ID" value="GGA73905.1"/>
    <property type="molecule type" value="Genomic_DNA"/>
</dbReference>
<dbReference type="Pfam" id="PF17876">
    <property type="entry name" value="CSD2"/>
    <property type="match status" value="1"/>
</dbReference>
<dbReference type="InterPro" id="IPR011129">
    <property type="entry name" value="CSD"/>
</dbReference>
<evidence type="ECO:0000259" key="9">
    <source>
        <dbReference type="PROSITE" id="PS50126"/>
    </source>
</evidence>
<dbReference type="SMART" id="SM00955">
    <property type="entry name" value="RNB"/>
    <property type="match status" value="1"/>
</dbReference>
<comment type="subcellular location">
    <subcellularLocation>
        <location evidence="6">Cytoplasm</location>
    </subcellularLocation>
</comment>
<dbReference type="PANTHER" id="PTHR23355:SF9">
    <property type="entry name" value="DIS3-LIKE EXONUCLEASE 2"/>
    <property type="match status" value="1"/>
</dbReference>
<dbReference type="Proteomes" id="UP000648801">
    <property type="component" value="Unassembled WGS sequence"/>
</dbReference>
<feature type="coiled-coil region" evidence="7">
    <location>
        <begin position="724"/>
        <end position="751"/>
    </location>
</feature>
<dbReference type="InterPro" id="IPR040476">
    <property type="entry name" value="CSD2"/>
</dbReference>
<keyword evidence="4 6" id="KW-0269">Exonuclease</keyword>
<dbReference type="Pfam" id="PF08206">
    <property type="entry name" value="OB_RNB"/>
    <property type="match status" value="1"/>
</dbReference>
<keyword evidence="5 6" id="KW-0694">RNA-binding</keyword>
<dbReference type="AlphaFoldDB" id="A0A916W7S5"/>
<evidence type="ECO:0000256" key="4">
    <source>
        <dbReference type="ARBA" id="ARBA00022839"/>
    </source>
</evidence>
<keyword evidence="3 6" id="KW-0378">Hydrolase</keyword>
<dbReference type="InterPro" id="IPR012340">
    <property type="entry name" value="NA-bd_OB-fold"/>
</dbReference>
<dbReference type="Pfam" id="PF00575">
    <property type="entry name" value="S1"/>
    <property type="match status" value="1"/>
</dbReference>
<reference evidence="10" key="1">
    <citation type="journal article" date="2014" name="Int. J. Syst. Evol. Microbiol.">
        <title>Complete genome sequence of Corynebacterium casei LMG S-19264T (=DSM 44701T), isolated from a smear-ripened cheese.</title>
        <authorList>
            <consortium name="US DOE Joint Genome Institute (JGI-PGF)"/>
            <person name="Walter F."/>
            <person name="Albersmeier A."/>
            <person name="Kalinowski J."/>
            <person name="Ruckert C."/>
        </authorList>
    </citation>
    <scope>NUCLEOTIDE SEQUENCE</scope>
    <source>
        <strain evidence="10">CGMCC 1.15447</strain>
    </source>
</reference>
<evidence type="ECO:0000313" key="10">
    <source>
        <dbReference type="EMBL" id="GGA73905.1"/>
    </source>
</evidence>
<dbReference type="PROSITE" id="PS50126">
    <property type="entry name" value="S1"/>
    <property type="match status" value="1"/>
</dbReference>
<accession>A0A916W7S5</accession>
<name>A0A916W7S5_9BACT</name>
<dbReference type="InterPro" id="IPR011805">
    <property type="entry name" value="RNase_R"/>
</dbReference>
<feature type="compositionally biased region" description="Basic residues" evidence="8">
    <location>
        <begin position="871"/>
        <end position="894"/>
    </location>
</feature>
<comment type="caution">
    <text evidence="10">The sequence shown here is derived from an EMBL/GenBank/DDBJ whole genome shotgun (WGS) entry which is preliminary data.</text>
</comment>
<dbReference type="SMART" id="SM00357">
    <property type="entry name" value="CSP"/>
    <property type="match status" value="1"/>
</dbReference>
<dbReference type="PROSITE" id="PS01175">
    <property type="entry name" value="RIBONUCLEASE_II"/>
    <property type="match status" value="1"/>
</dbReference>
<reference evidence="10" key="2">
    <citation type="submission" date="2020-09" db="EMBL/GenBank/DDBJ databases">
        <authorList>
            <person name="Sun Q."/>
            <person name="Zhou Y."/>
        </authorList>
    </citation>
    <scope>NUCLEOTIDE SEQUENCE</scope>
    <source>
        <strain evidence="10">CGMCC 1.15447</strain>
    </source>
</reference>
<keyword evidence="7" id="KW-0175">Coiled coil</keyword>
<dbReference type="HAMAP" id="MF_01895">
    <property type="entry name" value="RNase_R"/>
    <property type="match status" value="1"/>
</dbReference>
<evidence type="ECO:0000313" key="11">
    <source>
        <dbReference type="Proteomes" id="UP000648801"/>
    </source>
</evidence>
<evidence type="ECO:0000256" key="7">
    <source>
        <dbReference type="SAM" id="Coils"/>
    </source>
</evidence>
<evidence type="ECO:0000256" key="5">
    <source>
        <dbReference type="ARBA" id="ARBA00022884"/>
    </source>
</evidence>
<comment type="function">
    <text evidence="6">3'-5' exoribonuclease that releases 5'-nucleoside monophosphates and is involved in maturation of structured RNAs.</text>
</comment>
<dbReference type="GO" id="GO:0006402">
    <property type="term" value="P:mRNA catabolic process"/>
    <property type="evidence" value="ECO:0007669"/>
    <property type="project" value="TreeGrafter"/>
</dbReference>
<gene>
    <name evidence="6 10" type="primary">rnr</name>
    <name evidence="10" type="ORF">GCM10011507_26560</name>
</gene>
<evidence type="ECO:0000256" key="3">
    <source>
        <dbReference type="ARBA" id="ARBA00022801"/>
    </source>
</evidence>
<comment type="similarity">
    <text evidence="6">Belongs to the RNR ribonuclease family. RNase R subfamily.</text>
</comment>
<feature type="compositionally biased region" description="Polar residues" evidence="8">
    <location>
        <begin position="859"/>
        <end position="870"/>
    </location>
</feature>
<dbReference type="SMART" id="SM00316">
    <property type="entry name" value="S1"/>
    <property type="match status" value="1"/>
</dbReference>
<keyword evidence="2 6" id="KW-0540">Nuclease</keyword>
<dbReference type="EC" id="3.1.13.1" evidence="6"/>
<evidence type="ECO:0000256" key="2">
    <source>
        <dbReference type="ARBA" id="ARBA00022722"/>
    </source>
</evidence>
<sequence length="894" mass="101065">MAKTPYPQTDRELLRRIERSPGHRAGYKQLVRELGLGGGRERRLLLEQLARMTARRDLVKLDKEQWSLPSAAPEKTARGGNESLPLRATRDRLVAGRLDMHRDGYGFVRLHGSTNRDDDLFIPPDALNDAMQGDEVLVDEAPRGRDGRRSGRIARVVTRRNPTVVGVFHYAISRRGRTPWNGSVVVNGNFVTPLDERMTQPIHIPDGAEAQAVLKDSPHRVIGEEAEAQRVHWSSLLSGEVDPHSPLEGLAVDVEITDFPKPGRPAQGRVIEVLGPPDAFGVDVEIIIRKHHLPHVFPANVLTEAQSSAEQTVAKLEANELAERRDFRGLPIVTIDGESARDFDDAVLVRPLNNGNWELQVHIADVSYYVRPGTALDLEARLRGTSVYFPDRAVPMLPPELSSGICSLRPDEDRLVQSCIMEIDNRGEVLSYEVCEGIIRSARRMTYTQVQAVLDGDTSTRAEFAALVPEFERMRELSLKLNKKRQHRGSIDFDLPEPVIQFDPEGNMQAIVRSERAWAHRLIEEFMLSANECVAHWIEAQSVASIYRIHETPDPKRIVEFEETANQMGYSLGISHLPVKQIQTKGDRRDTRGSGRQAKTHEIADSIPVTPQMYQRLTAKIEGKPEERILAYLMLRSLKQARYSEKNEGHFALASPCYTHFTSPIRRYPDLIVHRLLRELLRGGADPRGGPILSSDPQPWHNAPAKAKRIVPHEGESPIPATELEAIATESSQCERRADDAERELIEWKKIKFMQDRVGEDFSAIILSCTKYGFFVELDDLFIEGLVPIGTLDDDRYFYRDTDRQIVGGRTGRNFRMGQRVRVLLDRIDRQQRRLQFALLPSNGDTEGRPRTARKTRSKPSGETRTPTKNNSKRRGKAAKKIKPHRGKPKGERR</sequence>
<feature type="domain" description="S1 motif" evidence="9">
    <location>
        <begin position="759"/>
        <end position="840"/>
    </location>
</feature>
<keyword evidence="11" id="KW-1185">Reference proteome</keyword>
<evidence type="ECO:0000256" key="8">
    <source>
        <dbReference type="SAM" id="MobiDB-lite"/>
    </source>
</evidence>
<proteinExistence type="inferred from homology"/>
<dbReference type="InterPro" id="IPR003029">
    <property type="entry name" value="S1_domain"/>
</dbReference>
<comment type="catalytic activity">
    <reaction evidence="6">
        <text>Exonucleolytic cleavage in the 3'- to 5'-direction to yield nucleoside 5'-phosphates.</text>
        <dbReference type="EC" id="3.1.13.1"/>
    </reaction>
</comment>
<dbReference type="InterPro" id="IPR022966">
    <property type="entry name" value="RNase_II/R_CS"/>
</dbReference>
<keyword evidence="1 6" id="KW-0963">Cytoplasm</keyword>
<feature type="region of interest" description="Disordered" evidence="8">
    <location>
        <begin position="584"/>
        <end position="603"/>
    </location>
</feature>
<dbReference type="InterPro" id="IPR001900">
    <property type="entry name" value="RNase_II/R"/>
</dbReference>
<dbReference type="GO" id="GO:0008859">
    <property type="term" value="F:exoribonuclease II activity"/>
    <property type="evidence" value="ECO:0007669"/>
    <property type="project" value="UniProtKB-UniRule"/>
</dbReference>
<dbReference type="Gene3D" id="2.40.50.140">
    <property type="entry name" value="Nucleic acid-binding proteins"/>
    <property type="match status" value="2"/>
</dbReference>
<dbReference type="SUPFAM" id="SSF50249">
    <property type="entry name" value="Nucleic acid-binding proteins"/>
    <property type="match status" value="3"/>
</dbReference>
<feature type="region of interest" description="Disordered" evidence="8">
    <location>
        <begin position="838"/>
        <end position="894"/>
    </location>
</feature>
<dbReference type="InterPro" id="IPR013223">
    <property type="entry name" value="RNase_B_OB_dom"/>
</dbReference>
<dbReference type="CDD" id="cd04471">
    <property type="entry name" value="S1_RNase_R"/>
    <property type="match status" value="1"/>
</dbReference>